<evidence type="ECO:0000313" key="7">
    <source>
        <dbReference type="Proteomes" id="UP000481153"/>
    </source>
</evidence>
<protein>
    <recommendedName>
        <fullName evidence="5">AB hydrolase-1 domain-containing protein</fullName>
    </recommendedName>
</protein>
<evidence type="ECO:0000256" key="1">
    <source>
        <dbReference type="ARBA" id="ARBA00010884"/>
    </source>
</evidence>
<dbReference type="AlphaFoldDB" id="A0A6G0XN21"/>
<sequence>MSAGDATNESFTLNKYWAASMPADHKACALLVASGLFLPLLYAMSLSILHQIHYWCTARLPSLTYHESSKLVDRILQSCPLLVQPYHPTWFLFNGHLQSARVLAEDEDIHPQVQYKRELLDLSDGGVVSLDWATFASAEDQINQPTVLMFHGLAGNSKAKYARVQADKLLDAGFRVVVMNARGCGKTPVRTPKLFCAAYTEDAREAVIHIRQRIGVTVPLIGLGFSLGANILLKYLGEEGSGAQLTAAVSICNPYCFTATYQLLTYSWFHRVVYNSTLGKCLVRFFFEHSNAPETHEDHPDIDLKALRNAKYISDYDDLYTRRIYGYDTVAELYRDASCTPYIKKIAVPTLCISAKDDPVCAAVAIPYLDCKVNPNVLLAVTHGGGHIGLFTGQWKPKMWWSDVALQYCKAIVEMTQEGLVSTNLRAVQENGALSPETTVPATSNLRHRGATVASL</sequence>
<organism evidence="6 7">
    <name type="scientific">Aphanomyces euteiches</name>
    <dbReference type="NCBI Taxonomy" id="100861"/>
    <lineage>
        <taxon>Eukaryota</taxon>
        <taxon>Sar</taxon>
        <taxon>Stramenopiles</taxon>
        <taxon>Oomycota</taxon>
        <taxon>Saprolegniomycetes</taxon>
        <taxon>Saprolegniales</taxon>
        <taxon>Verrucalvaceae</taxon>
        <taxon>Aphanomyces</taxon>
    </lineage>
</organism>
<keyword evidence="2" id="KW-0719">Serine esterase</keyword>
<name>A0A6G0XN21_9STRA</name>
<feature type="active site" description="Charge relay system" evidence="4">
    <location>
        <position position="387"/>
    </location>
</feature>
<dbReference type="InterPro" id="IPR000073">
    <property type="entry name" value="AB_hydrolase_1"/>
</dbReference>
<evidence type="ECO:0000256" key="2">
    <source>
        <dbReference type="ARBA" id="ARBA00022487"/>
    </source>
</evidence>
<evidence type="ECO:0000313" key="6">
    <source>
        <dbReference type="EMBL" id="KAF0741637.1"/>
    </source>
</evidence>
<proteinExistence type="inferred from homology"/>
<dbReference type="InterPro" id="IPR000952">
    <property type="entry name" value="AB_hydrolase_4_CS"/>
</dbReference>
<dbReference type="VEuPathDB" id="FungiDB:AeMF1_017628"/>
<feature type="active site" description="Charge relay system" evidence="4">
    <location>
        <position position="358"/>
    </location>
</feature>
<keyword evidence="3" id="KW-0378">Hydrolase</keyword>
<dbReference type="PANTHER" id="PTHR10794:SF84">
    <property type="entry name" value="ESTERASE_LIPASE_THIOESTERASE FAMILY PROTEIN"/>
    <property type="match status" value="1"/>
</dbReference>
<feature type="active site" description="Charge relay system" evidence="4">
    <location>
        <position position="226"/>
    </location>
</feature>
<dbReference type="InterPro" id="IPR029058">
    <property type="entry name" value="AB_hydrolase_fold"/>
</dbReference>
<dbReference type="Gene3D" id="3.40.50.1820">
    <property type="entry name" value="alpha/beta hydrolase"/>
    <property type="match status" value="1"/>
</dbReference>
<comment type="caution">
    <text evidence="6">The sequence shown here is derived from an EMBL/GenBank/DDBJ whole genome shotgun (WGS) entry which is preliminary data.</text>
</comment>
<feature type="domain" description="AB hydrolase-1" evidence="5">
    <location>
        <begin position="145"/>
        <end position="393"/>
    </location>
</feature>
<dbReference type="EMBL" id="VJMJ01000036">
    <property type="protein sequence ID" value="KAF0741637.1"/>
    <property type="molecule type" value="Genomic_DNA"/>
</dbReference>
<keyword evidence="7" id="KW-1185">Reference proteome</keyword>
<gene>
    <name evidence="6" type="ORF">Ae201684_003313</name>
</gene>
<dbReference type="PIRSF" id="PIRSF005211">
    <property type="entry name" value="Ab_hydro_YheT"/>
    <property type="match status" value="1"/>
</dbReference>
<dbReference type="InterPro" id="IPR012020">
    <property type="entry name" value="ABHD4"/>
</dbReference>
<dbReference type="PROSITE" id="PS01133">
    <property type="entry name" value="UPF0017"/>
    <property type="match status" value="1"/>
</dbReference>
<dbReference type="GO" id="GO:0047372">
    <property type="term" value="F:monoacylglycerol lipase activity"/>
    <property type="evidence" value="ECO:0007669"/>
    <property type="project" value="TreeGrafter"/>
</dbReference>
<dbReference type="Pfam" id="PF00561">
    <property type="entry name" value="Abhydrolase_1"/>
    <property type="match status" value="1"/>
</dbReference>
<reference evidence="6 7" key="1">
    <citation type="submission" date="2019-07" db="EMBL/GenBank/DDBJ databases">
        <title>Genomics analysis of Aphanomyces spp. identifies a new class of oomycete effector associated with host adaptation.</title>
        <authorList>
            <person name="Gaulin E."/>
        </authorList>
    </citation>
    <scope>NUCLEOTIDE SEQUENCE [LARGE SCALE GENOMIC DNA]</scope>
    <source>
        <strain evidence="6 7">ATCC 201684</strain>
    </source>
</reference>
<accession>A0A6G0XN21</accession>
<dbReference type="PANTHER" id="PTHR10794">
    <property type="entry name" value="ABHYDROLASE DOMAIN-CONTAINING PROTEIN"/>
    <property type="match status" value="1"/>
</dbReference>
<dbReference type="GO" id="GO:0034338">
    <property type="term" value="F:short-chain carboxylesterase activity"/>
    <property type="evidence" value="ECO:0007669"/>
    <property type="project" value="TreeGrafter"/>
</dbReference>
<evidence type="ECO:0000256" key="3">
    <source>
        <dbReference type="ARBA" id="ARBA00022801"/>
    </source>
</evidence>
<dbReference type="Proteomes" id="UP000481153">
    <property type="component" value="Unassembled WGS sequence"/>
</dbReference>
<dbReference type="SUPFAM" id="SSF53474">
    <property type="entry name" value="alpha/beta-Hydrolases"/>
    <property type="match status" value="1"/>
</dbReference>
<evidence type="ECO:0000256" key="4">
    <source>
        <dbReference type="PIRSR" id="PIRSR005211-1"/>
    </source>
</evidence>
<evidence type="ECO:0000259" key="5">
    <source>
        <dbReference type="Pfam" id="PF00561"/>
    </source>
</evidence>
<comment type="similarity">
    <text evidence="1">Belongs to the AB hydrolase superfamily. AB hydrolase 4 family.</text>
</comment>
<dbReference type="InterPro" id="IPR050960">
    <property type="entry name" value="AB_hydrolase_4_sf"/>
</dbReference>